<proteinExistence type="predicted"/>
<evidence type="ECO:0000313" key="2">
    <source>
        <dbReference type="EMBL" id="GAG07136.1"/>
    </source>
</evidence>
<organism evidence="2">
    <name type="scientific">marine sediment metagenome</name>
    <dbReference type="NCBI Taxonomy" id="412755"/>
    <lineage>
        <taxon>unclassified sequences</taxon>
        <taxon>metagenomes</taxon>
        <taxon>ecological metagenomes</taxon>
    </lineage>
</organism>
<sequence>MFREPGGALKHPFITPGSQSYNDVLWDWDSWLANVALRQILIEIGDSKEKSNAMKYEKGSILNFLSNTGKRGWIPILITRDSVIKEPDDLYIKNMHKPVLAQHAAFLVKQYNGDTKWLRENENFKFLQRFINNYRNHHRHNTGLYFWQSDGCIGVDNDPCTFYRPPGSSGSIYLNCLMLKELEALVFLCECMDLNEVADNYRNDVKELKRAIEENCWDERDGFYYSVDLNLMPIDHNNISHQGQPRDWECLIQRIGVWSGFLGLWA</sequence>
<dbReference type="GO" id="GO:0005975">
    <property type="term" value="P:carbohydrate metabolic process"/>
    <property type="evidence" value="ECO:0007669"/>
    <property type="project" value="InterPro"/>
</dbReference>
<evidence type="ECO:0000259" key="1">
    <source>
        <dbReference type="Pfam" id="PF22422"/>
    </source>
</evidence>
<feature type="domain" description="Mannosylglycerate hydrolase MGH1-like glycoside hydrolase" evidence="1">
    <location>
        <begin position="25"/>
        <end position="230"/>
    </location>
</feature>
<dbReference type="InterPro" id="IPR054491">
    <property type="entry name" value="MGH1-like_GH"/>
</dbReference>
<dbReference type="InterPro" id="IPR012341">
    <property type="entry name" value="6hp_glycosidase-like_sf"/>
</dbReference>
<dbReference type="AlphaFoldDB" id="X0W327"/>
<dbReference type="InterPro" id="IPR008928">
    <property type="entry name" value="6-hairpin_glycosidase_sf"/>
</dbReference>
<dbReference type="Pfam" id="PF22422">
    <property type="entry name" value="MGH1-like_GH"/>
    <property type="match status" value="1"/>
</dbReference>
<reference evidence="2" key="1">
    <citation type="journal article" date="2014" name="Front. Microbiol.">
        <title>High frequency of phylogenetically diverse reductive dehalogenase-homologous genes in deep subseafloor sedimentary metagenomes.</title>
        <authorList>
            <person name="Kawai M."/>
            <person name="Futagami T."/>
            <person name="Toyoda A."/>
            <person name="Takaki Y."/>
            <person name="Nishi S."/>
            <person name="Hori S."/>
            <person name="Arai W."/>
            <person name="Tsubouchi T."/>
            <person name="Morono Y."/>
            <person name="Uchiyama I."/>
            <person name="Ito T."/>
            <person name="Fujiyama A."/>
            <person name="Inagaki F."/>
            <person name="Takami H."/>
        </authorList>
    </citation>
    <scope>NUCLEOTIDE SEQUENCE</scope>
    <source>
        <strain evidence="2">Expedition CK06-06</strain>
    </source>
</reference>
<dbReference type="SUPFAM" id="SSF48208">
    <property type="entry name" value="Six-hairpin glycosidases"/>
    <property type="match status" value="1"/>
</dbReference>
<accession>X0W327</accession>
<dbReference type="EMBL" id="BARS01025700">
    <property type="protein sequence ID" value="GAG07136.1"/>
    <property type="molecule type" value="Genomic_DNA"/>
</dbReference>
<dbReference type="Gene3D" id="1.50.10.10">
    <property type="match status" value="1"/>
</dbReference>
<name>X0W327_9ZZZZ</name>
<gene>
    <name evidence="2" type="ORF">S01H1_40575</name>
</gene>
<protein>
    <recommendedName>
        <fullName evidence="1">Mannosylglycerate hydrolase MGH1-like glycoside hydrolase domain-containing protein</fullName>
    </recommendedName>
</protein>
<feature type="non-terminal residue" evidence="2">
    <location>
        <position position="266"/>
    </location>
</feature>
<comment type="caution">
    <text evidence="2">The sequence shown here is derived from an EMBL/GenBank/DDBJ whole genome shotgun (WGS) entry which is preliminary data.</text>
</comment>